<dbReference type="AlphaFoldDB" id="A0A921G170"/>
<evidence type="ECO:0000313" key="1">
    <source>
        <dbReference type="EMBL" id="HJF32752.1"/>
    </source>
</evidence>
<dbReference type="Proteomes" id="UP000698173">
    <property type="component" value="Unassembled WGS sequence"/>
</dbReference>
<comment type="caution">
    <text evidence="1">The sequence shown here is derived from an EMBL/GenBank/DDBJ whole genome shotgun (WGS) entry which is preliminary data.</text>
</comment>
<organism evidence="1 2">
    <name type="scientific">Sporosarcina psychrophila</name>
    <name type="common">Bacillus psychrophilus</name>
    <dbReference type="NCBI Taxonomy" id="1476"/>
    <lineage>
        <taxon>Bacteria</taxon>
        <taxon>Bacillati</taxon>
        <taxon>Bacillota</taxon>
        <taxon>Bacilli</taxon>
        <taxon>Bacillales</taxon>
        <taxon>Caryophanaceae</taxon>
        <taxon>Sporosarcina</taxon>
    </lineage>
</organism>
<sequence length="137" mass="16157">MPETTYQPIESIEESNLYIYDGEETYTGYRIKGYIFVDEDYQEVTTWREMFIQVIKRLARVNPNKIMELASSRLNSGYTTLFTDYEDTRRTEIIPGIYLKTSISNFGKMNCLRQLFDLFDIDYSELQLDALPPKVES</sequence>
<proteinExistence type="predicted"/>
<evidence type="ECO:0000313" key="2">
    <source>
        <dbReference type="Proteomes" id="UP000698173"/>
    </source>
</evidence>
<dbReference type="EMBL" id="DYWT01000213">
    <property type="protein sequence ID" value="HJF32752.1"/>
    <property type="molecule type" value="Genomic_DNA"/>
</dbReference>
<accession>A0A921G170</accession>
<protein>
    <submittedName>
        <fullName evidence="1">Uncharacterized protein</fullName>
    </submittedName>
</protein>
<reference evidence="1" key="2">
    <citation type="submission" date="2021-09" db="EMBL/GenBank/DDBJ databases">
        <authorList>
            <person name="Gilroy R."/>
        </authorList>
    </citation>
    <scope>NUCLEOTIDE SEQUENCE</scope>
    <source>
        <strain evidence="1">CHK171-7178</strain>
    </source>
</reference>
<reference evidence="1" key="1">
    <citation type="journal article" date="2021" name="PeerJ">
        <title>Extensive microbial diversity within the chicken gut microbiome revealed by metagenomics and culture.</title>
        <authorList>
            <person name="Gilroy R."/>
            <person name="Ravi A."/>
            <person name="Getino M."/>
            <person name="Pursley I."/>
            <person name="Horton D.L."/>
            <person name="Alikhan N.F."/>
            <person name="Baker D."/>
            <person name="Gharbi K."/>
            <person name="Hall N."/>
            <person name="Watson M."/>
            <person name="Adriaenssens E.M."/>
            <person name="Foster-Nyarko E."/>
            <person name="Jarju S."/>
            <person name="Secka A."/>
            <person name="Antonio M."/>
            <person name="Oren A."/>
            <person name="Chaudhuri R.R."/>
            <person name="La Ragione R."/>
            <person name="Hildebrand F."/>
            <person name="Pallen M.J."/>
        </authorList>
    </citation>
    <scope>NUCLEOTIDE SEQUENCE</scope>
    <source>
        <strain evidence="1">CHK171-7178</strain>
    </source>
</reference>
<gene>
    <name evidence="1" type="ORF">K8V56_13395</name>
</gene>
<name>A0A921G170_SPOPS</name>